<reference evidence="1" key="1">
    <citation type="submission" date="2020-02" db="EMBL/GenBank/DDBJ databases">
        <authorList>
            <person name="Meier V. D."/>
        </authorList>
    </citation>
    <scope>NUCLEOTIDE SEQUENCE</scope>
    <source>
        <strain evidence="1">AVDCRST_MAG84</strain>
    </source>
</reference>
<sequence>MDNLNSTGKDLQLMPGVRTIALLPGSRLPEATHDLVLLLQLINNLLLILLSRCSFGPL</sequence>
<dbReference type="AlphaFoldDB" id="A0A6J4LJL9"/>
<dbReference type="EMBL" id="CADCTZ010000329">
    <property type="protein sequence ID" value="CAA9333470.1"/>
    <property type="molecule type" value="Genomic_DNA"/>
</dbReference>
<name>A0A6J4LJL9_9CYAN</name>
<proteinExistence type="predicted"/>
<gene>
    <name evidence="1" type="ORF">AVDCRST_MAG84-1990</name>
</gene>
<organism evidence="1">
    <name type="scientific">uncultured Microcoleus sp</name>
    <dbReference type="NCBI Taxonomy" id="259945"/>
    <lineage>
        <taxon>Bacteria</taxon>
        <taxon>Bacillati</taxon>
        <taxon>Cyanobacteriota</taxon>
        <taxon>Cyanophyceae</taxon>
        <taxon>Oscillatoriophycideae</taxon>
        <taxon>Oscillatoriales</taxon>
        <taxon>Microcoleaceae</taxon>
        <taxon>Microcoleus</taxon>
        <taxon>environmental samples</taxon>
    </lineage>
</organism>
<accession>A0A6J4LJL9</accession>
<protein>
    <submittedName>
        <fullName evidence="1">Uncharacterized protein</fullName>
    </submittedName>
</protein>
<evidence type="ECO:0000313" key="1">
    <source>
        <dbReference type="EMBL" id="CAA9333470.1"/>
    </source>
</evidence>